<evidence type="ECO:0000259" key="1">
    <source>
        <dbReference type="Pfam" id="PF13649"/>
    </source>
</evidence>
<organism evidence="2 3">
    <name type="scientific">Pelagibius litoralis</name>
    <dbReference type="NCBI Taxonomy" id="374515"/>
    <lineage>
        <taxon>Bacteria</taxon>
        <taxon>Pseudomonadati</taxon>
        <taxon>Pseudomonadota</taxon>
        <taxon>Alphaproteobacteria</taxon>
        <taxon>Rhodospirillales</taxon>
        <taxon>Rhodovibrionaceae</taxon>
        <taxon>Pelagibius</taxon>
    </lineage>
</organism>
<dbReference type="RefSeq" id="WP_167223952.1">
    <property type="nucleotide sequence ID" value="NZ_JAAQPH010000006.1"/>
</dbReference>
<gene>
    <name evidence="2" type="ORF">HBA54_09860</name>
</gene>
<feature type="domain" description="Methyltransferase" evidence="1">
    <location>
        <begin position="62"/>
        <end position="157"/>
    </location>
</feature>
<evidence type="ECO:0000313" key="3">
    <source>
        <dbReference type="Proteomes" id="UP000761264"/>
    </source>
</evidence>
<name>A0A967EVQ9_9PROT</name>
<keyword evidence="3" id="KW-1185">Reference proteome</keyword>
<dbReference type="AlphaFoldDB" id="A0A967EVQ9"/>
<keyword evidence="2" id="KW-0489">Methyltransferase</keyword>
<dbReference type="Pfam" id="PF13649">
    <property type="entry name" value="Methyltransf_25"/>
    <property type="match status" value="1"/>
</dbReference>
<protein>
    <submittedName>
        <fullName evidence="2">Class I SAM-dependent methyltransferase</fullName>
    </submittedName>
</protein>
<proteinExistence type="predicted"/>
<dbReference type="CDD" id="cd02440">
    <property type="entry name" value="AdoMet_MTases"/>
    <property type="match status" value="1"/>
</dbReference>
<dbReference type="SUPFAM" id="SSF53335">
    <property type="entry name" value="S-adenosyl-L-methionine-dependent methyltransferases"/>
    <property type="match status" value="1"/>
</dbReference>
<dbReference type="GO" id="GO:0032259">
    <property type="term" value="P:methylation"/>
    <property type="evidence" value="ECO:0007669"/>
    <property type="project" value="UniProtKB-KW"/>
</dbReference>
<dbReference type="Gene3D" id="3.40.50.150">
    <property type="entry name" value="Vaccinia Virus protein VP39"/>
    <property type="match status" value="1"/>
</dbReference>
<dbReference type="EMBL" id="JAAQPH010000006">
    <property type="protein sequence ID" value="NIA68897.1"/>
    <property type="molecule type" value="Genomic_DNA"/>
</dbReference>
<dbReference type="InterPro" id="IPR041698">
    <property type="entry name" value="Methyltransf_25"/>
</dbReference>
<keyword evidence="2" id="KW-0808">Transferase</keyword>
<dbReference type="GO" id="GO:0008168">
    <property type="term" value="F:methyltransferase activity"/>
    <property type="evidence" value="ECO:0007669"/>
    <property type="project" value="UniProtKB-KW"/>
</dbReference>
<dbReference type="Proteomes" id="UP000761264">
    <property type="component" value="Unassembled WGS sequence"/>
</dbReference>
<comment type="caution">
    <text evidence="2">The sequence shown here is derived from an EMBL/GenBank/DDBJ whole genome shotgun (WGS) entry which is preliminary data.</text>
</comment>
<evidence type="ECO:0000313" key="2">
    <source>
        <dbReference type="EMBL" id="NIA68897.1"/>
    </source>
</evidence>
<accession>A0A967EVQ9</accession>
<sequence>MSLTKDQIVAANRASWNEAAAHHREHDQWTALLKGFAQPGHSVLDETMAARLQAIGLEGRAVAQLCCNNARELLSIKNLGAASVTGFDFAEEFLDQGRELAAAGGIEAELVQTDINKIPSDYDGRFDLAVVTIGVFGWQPDLAAFFATAQRILKPGGRIFIYEDHPILNMYEDREERLPPVPDESYFRSDPYRSDDGLDYWAKEDYDAKPCFWMFHKMSDVIMALVTSGFAIEDFEEFPHNIGTREQFENQPQQLPLSYVLVGRKEG</sequence>
<reference evidence="2" key="1">
    <citation type="submission" date="2020-03" db="EMBL/GenBank/DDBJ databases">
        <title>Genome of Pelagibius litoralis DSM 21314T.</title>
        <authorList>
            <person name="Wang G."/>
        </authorList>
    </citation>
    <scope>NUCLEOTIDE SEQUENCE</scope>
    <source>
        <strain evidence="2">DSM 21314</strain>
    </source>
</reference>
<dbReference type="InterPro" id="IPR029063">
    <property type="entry name" value="SAM-dependent_MTases_sf"/>
</dbReference>